<reference evidence="3" key="1">
    <citation type="journal article" date="2014" name="Front. Microbiol.">
        <title>High frequency of phylogenetically diverse reductive dehalogenase-homologous genes in deep subseafloor sedimentary metagenomes.</title>
        <authorList>
            <person name="Kawai M."/>
            <person name="Futagami T."/>
            <person name="Toyoda A."/>
            <person name="Takaki Y."/>
            <person name="Nishi S."/>
            <person name="Hori S."/>
            <person name="Arai W."/>
            <person name="Tsubouchi T."/>
            <person name="Morono Y."/>
            <person name="Uchiyama I."/>
            <person name="Ito T."/>
            <person name="Fujiyama A."/>
            <person name="Inagaki F."/>
            <person name="Takami H."/>
        </authorList>
    </citation>
    <scope>NUCLEOTIDE SEQUENCE</scope>
    <source>
        <strain evidence="3">Expedition CK06-06</strain>
    </source>
</reference>
<keyword evidence="2" id="KW-1133">Transmembrane helix</keyword>
<feature type="non-terminal residue" evidence="3">
    <location>
        <position position="1"/>
    </location>
</feature>
<dbReference type="EMBL" id="BART01007946">
    <property type="protein sequence ID" value="GAG66174.1"/>
    <property type="molecule type" value="Genomic_DNA"/>
</dbReference>
<protein>
    <submittedName>
        <fullName evidence="3">Uncharacterized protein</fullName>
    </submittedName>
</protein>
<feature type="transmembrane region" description="Helical" evidence="2">
    <location>
        <begin position="39"/>
        <end position="62"/>
    </location>
</feature>
<comment type="caution">
    <text evidence="3">The sequence shown here is derived from an EMBL/GenBank/DDBJ whole genome shotgun (WGS) entry which is preliminary data.</text>
</comment>
<keyword evidence="2" id="KW-0812">Transmembrane</keyword>
<sequence length="80" mass="9585">VNEYSAKIEELEEKMEFYKDLVKDFEEKSNTMEISKKQLCSHAILLVYPFLFHIFSFLVFLFHGSLEGSHLQYLILFIFK</sequence>
<dbReference type="AlphaFoldDB" id="X0ZAB2"/>
<proteinExistence type="predicted"/>
<accession>X0ZAB2</accession>
<evidence type="ECO:0000256" key="2">
    <source>
        <dbReference type="SAM" id="Phobius"/>
    </source>
</evidence>
<gene>
    <name evidence="3" type="ORF">S01H4_17969</name>
</gene>
<feature type="coiled-coil region" evidence="1">
    <location>
        <begin position="1"/>
        <end position="28"/>
    </location>
</feature>
<keyword evidence="2" id="KW-0472">Membrane</keyword>
<evidence type="ECO:0000313" key="3">
    <source>
        <dbReference type="EMBL" id="GAG66174.1"/>
    </source>
</evidence>
<name>X0ZAB2_9ZZZZ</name>
<keyword evidence="1" id="KW-0175">Coiled coil</keyword>
<evidence type="ECO:0000256" key="1">
    <source>
        <dbReference type="SAM" id="Coils"/>
    </source>
</evidence>
<organism evidence="3">
    <name type="scientific">marine sediment metagenome</name>
    <dbReference type="NCBI Taxonomy" id="412755"/>
    <lineage>
        <taxon>unclassified sequences</taxon>
        <taxon>metagenomes</taxon>
        <taxon>ecological metagenomes</taxon>
    </lineage>
</organism>